<reference evidence="2" key="1">
    <citation type="submission" date="2014-11" db="EMBL/GenBank/DDBJ databases">
        <authorList>
            <person name="Amaro Gonzalez C."/>
        </authorList>
    </citation>
    <scope>NUCLEOTIDE SEQUENCE</scope>
</reference>
<evidence type="ECO:0000256" key="1">
    <source>
        <dbReference type="SAM" id="MobiDB-lite"/>
    </source>
</evidence>
<evidence type="ECO:0000313" key="2">
    <source>
        <dbReference type="EMBL" id="JAI03231.1"/>
    </source>
</evidence>
<name>A0A0E9XN34_ANGAN</name>
<sequence>MQVKHLKGTTAVSYPGNRTSDLHTTRRVPYPSYYTATSFHCRCTEVQSEGVATADNLNYNIKITIRRHAS</sequence>
<reference evidence="2" key="2">
    <citation type="journal article" date="2015" name="Fish Shellfish Immunol.">
        <title>Early steps in the European eel (Anguilla anguilla)-Vibrio vulnificus interaction in the gills: Role of the RtxA13 toxin.</title>
        <authorList>
            <person name="Callol A."/>
            <person name="Pajuelo D."/>
            <person name="Ebbesson L."/>
            <person name="Teles M."/>
            <person name="MacKenzie S."/>
            <person name="Amaro C."/>
        </authorList>
    </citation>
    <scope>NUCLEOTIDE SEQUENCE</scope>
</reference>
<proteinExistence type="predicted"/>
<feature type="region of interest" description="Disordered" evidence="1">
    <location>
        <begin position="1"/>
        <end position="25"/>
    </location>
</feature>
<dbReference type="AlphaFoldDB" id="A0A0E9XN34"/>
<accession>A0A0E9XN34</accession>
<dbReference type="EMBL" id="GBXM01005347">
    <property type="protein sequence ID" value="JAI03231.1"/>
    <property type="molecule type" value="Transcribed_RNA"/>
</dbReference>
<feature type="compositionally biased region" description="Polar residues" evidence="1">
    <location>
        <begin position="10"/>
        <end position="19"/>
    </location>
</feature>
<organism evidence="2">
    <name type="scientific">Anguilla anguilla</name>
    <name type="common">European freshwater eel</name>
    <name type="synonym">Muraena anguilla</name>
    <dbReference type="NCBI Taxonomy" id="7936"/>
    <lineage>
        <taxon>Eukaryota</taxon>
        <taxon>Metazoa</taxon>
        <taxon>Chordata</taxon>
        <taxon>Craniata</taxon>
        <taxon>Vertebrata</taxon>
        <taxon>Euteleostomi</taxon>
        <taxon>Actinopterygii</taxon>
        <taxon>Neopterygii</taxon>
        <taxon>Teleostei</taxon>
        <taxon>Anguilliformes</taxon>
        <taxon>Anguillidae</taxon>
        <taxon>Anguilla</taxon>
    </lineage>
</organism>
<protein>
    <submittedName>
        <fullName evidence="2">Uncharacterized protein</fullName>
    </submittedName>
</protein>